<organism evidence="2 3">
    <name type="scientific">Timema podura</name>
    <name type="common">Walking stick</name>
    <dbReference type="NCBI Taxonomy" id="61482"/>
    <lineage>
        <taxon>Eukaryota</taxon>
        <taxon>Metazoa</taxon>
        <taxon>Ecdysozoa</taxon>
        <taxon>Arthropoda</taxon>
        <taxon>Hexapoda</taxon>
        <taxon>Insecta</taxon>
        <taxon>Pterygota</taxon>
        <taxon>Neoptera</taxon>
        <taxon>Polyneoptera</taxon>
        <taxon>Phasmatodea</taxon>
        <taxon>Timematodea</taxon>
        <taxon>Timematoidea</taxon>
        <taxon>Timematidae</taxon>
        <taxon>Timema</taxon>
    </lineage>
</organism>
<name>A0ABN7NTZ7_TIMPD</name>
<feature type="domain" description="Ig-like" evidence="1">
    <location>
        <begin position="87"/>
        <end position="162"/>
    </location>
</feature>
<evidence type="ECO:0000313" key="3">
    <source>
        <dbReference type="Proteomes" id="UP001153148"/>
    </source>
</evidence>
<dbReference type="Gene3D" id="2.60.40.10">
    <property type="entry name" value="Immunoglobulins"/>
    <property type="match status" value="1"/>
</dbReference>
<proteinExistence type="predicted"/>
<dbReference type="EMBL" id="CAJPIN010006524">
    <property type="protein sequence ID" value="CAG2058047.1"/>
    <property type="molecule type" value="Genomic_DNA"/>
</dbReference>
<dbReference type="InterPro" id="IPR013783">
    <property type="entry name" value="Ig-like_fold"/>
</dbReference>
<dbReference type="PROSITE" id="PS50835">
    <property type="entry name" value="IG_LIKE"/>
    <property type="match status" value="1"/>
</dbReference>
<evidence type="ECO:0000259" key="1">
    <source>
        <dbReference type="PROSITE" id="PS50835"/>
    </source>
</evidence>
<dbReference type="InterPro" id="IPR007110">
    <property type="entry name" value="Ig-like_dom"/>
</dbReference>
<dbReference type="CDD" id="cd00096">
    <property type="entry name" value="Ig"/>
    <property type="match status" value="1"/>
</dbReference>
<sequence length="203" mass="22210">MVFVEKLDDLDLKQGHFQQDGAISQKSNESTKLINSSFSLAVQSNSCLKPVRHYSLRGTNVRDSGNSSRNLGGIRMSNAQSNIRVVPTCKDDREELLGALKQETVTLRCEVDANPPLVTFHWTFNNSGDQSEVPPARYTNAGVVSRLNYTPMSDLDYGTLACWGSNAVGHQRAPCIFQVVAAGNFGRPLSLCITVPKLGYSKS</sequence>
<dbReference type="PANTHER" id="PTHR23278:SF28">
    <property type="entry name" value="SIDESTEP IV, ISOFORM C"/>
    <property type="match status" value="1"/>
</dbReference>
<reference evidence="2" key="1">
    <citation type="submission" date="2021-03" db="EMBL/GenBank/DDBJ databases">
        <authorList>
            <person name="Tran Van P."/>
        </authorList>
    </citation>
    <scope>NUCLEOTIDE SEQUENCE</scope>
</reference>
<gene>
    <name evidence="2" type="ORF">TPAB3V08_LOCUS5022</name>
</gene>
<dbReference type="PANTHER" id="PTHR23278">
    <property type="entry name" value="SIDESTEP PROTEIN"/>
    <property type="match status" value="1"/>
</dbReference>
<keyword evidence="3" id="KW-1185">Reference proteome</keyword>
<accession>A0ABN7NTZ7</accession>
<dbReference type="Proteomes" id="UP001153148">
    <property type="component" value="Unassembled WGS sequence"/>
</dbReference>
<dbReference type="Pfam" id="PF13927">
    <property type="entry name" value="Ig_3"/>
    <property type="match status" value="1"/>
</dbReference>
<evidence type="ECO:0000313" key="2">
    <source>
        <dbReference type="EMBL" id="CAG2058047.1"/>
    </source>
</evidence>
<dbReference type="SUPFAM" id="SSF48726">
    <property type="entry name" value="Immunoglobulin"/>
    <property type="match status" value="1"/>
</dbReference>
<protein>
    <recommendedName>
        <fullName evidence="1">Ig-like domain-containing protein</fullName>
    </recommendedName>
</protein>
<comment type="caution">
    <text evidence="2">The sequence shown here is derived from an EMBL/GenBank/DDBJ whole genome shotgun (WGS) entry which is preliminary data.</text>
</comment>
<dbReference type="InterPro" id="IPR036179">
    <property type="entry name" value="Ig-like_dom_sf"/>
</dbReference>